<proteinExistence type="predicted"/>
<dbReference type="EMBL" id="UFTJ01000003">
    <property type="protein sequence ID" value="SUV52801.1"/>
    <property type="molecule type" value="Genomic_DNA"/>
</dbReference>
<dbReference type="RefSeq" id="WP_002688060.1">
    <property type="nucleotide sequence ID" value="NZ_UFTJ01000003.1"/>
</dbReference>
<evidence type="ECO:0000313" key="1">
    <source>
        <dbReference type="EMBL" id="SUV52801.1"/>
    </source>
</evidence>
<dbReference type="AlphaFoldDB" id="A0A380ZTZ5"/>
<name>A0A380ZTZ5_9FLAO</name>
<reference evidence="1 2" key="1">
    <citation type="submission" date="2018-06" db="EMBL/GenBank/DDBJ databases">
        <authorList>
            <consortium name="Pathogen Informatics"/>
            <person name="Doyle S."/>
        </authorList>
    </citation>
    <scope>NUCLEOTIDE SEQUENCE [LARGE SCALE GENOMIC DNA]</scope>
    <source>
        <strain evidence="1 2">NCTC11661</strain>
    </source>
</reference>
<sequence length="70" mass="8054">MNAKVFITDRKEEAVQITQMLYEHDIHSEIQEEELFLENGSSIQGFAIITSLENENTAFTLIDDYLQSNS</sequence>
<evidence type="ECO:0008006" key="3">
    <source>
        <dbReference type="Google" id="ProtNLM"/>
    </source>
</evidence>
<dbReference type="Proteomes" id="UP000255515">
    <property type="component" value="Unassembled WGS sequence"/>
</dbReference>
<evidence type="ECO:0000313" key="2">
    <source>
        <dbReference type="Proteomes" id="UP000255515"/>
    </source>
</evidence>
<accession>A0A380ZTZ5</accession>
<gene>
    <name evidence="1" type="ORF">NCTC11661_01946</name>
</gene>
<protein>
    <recommendedName>
        <fullName evidence="3">DUF2007 domain-containing protein</fullName>
    </recommendedName>
</protein>
<organism evidence="1 2">
    <name type="scientific">Bergeyella zoohelcum</name>
    <dbReference type="NCBI Taxonomy" id="1015"/>
    <lineage>
        <taxon>Bacteria</taxon>
        <taxon>Pseudomonadati</taxon>
        <taxon>Bacteroidota</taxon>
        <taxon>Flavobacteriia</taxon>
        <taxon>Flavobacteriales</taxon>
        <taxon>Weeksellaceae</taxon>
        <taxon>Bergeyella</taxon>
    </lineage>
</organism>